<gene>
    <name evidence="2" type="ORF">UFOPK3162_00564</name>
</gene>
<name>A0A6J6ZLL4_9ZZZZ</name>
<keyword evidence="1" id="KW-1133">Transmembrane helix</keyword>
<evidence type="ECO:0000256" key="1">
    <source>
        <dbReference type="SAM" id="Phobius"/>
    </source>
</evidence>
<reference evidence="2" key="1">
    <citation type="submission" date="2020-05" db="EMBL/GenBank/DDBJ databases">
        <authorList>
            <person name="Chiriac C."/>
            <person name="Salcher M."/>
            <person name="Ghai R."/>
            <person name="Kavagutti S V."/>
        </authorList>
    </citation>
    <scope>NUCLEOTIDE SEQUENCE</scope>
</reference>
<keyword evidence="1" id="KW-0812">Transmembrane</keyword>
<evidence type="ECO:0000313" key="2">
    <source>
        <dbReference type="EMBL" id="CAB4822540.1"/>
    </source>
</evidence>
<organism evidence="2">
    <name type="scientific">freshwater metagenome</name>
    <dbReference type="NCBI Taxonomy" id="449393"/>
    <lineage>
        <taxon>unclassified sequences</taxon>
        <taxon>metagenomes</taxon>
        <taxon>ecological metagenomes</taxon>
    </lineage>
</organism>
<proteinExistence type="predicted"/>
<feature type="transmembrane region" description="Helical" evidence="1">
    <location>
        <begin position="20"/>
        <end position="43"/>
    </location>
</feature>
<dbReference type="EMBL" id="CAFABB010000097">
    <property type="protein sequence ID" value="CAB4822540.1"/>
    <property type="molecule type" value="Genomic_DNA"/>
</dbReference>
<keyword evidence="1" id="KW-0472">Membrane</keyword>
<dbReference type="AlphaFoldDB" id="A0A6J6ZLL4"/>
<sequence>MRLVSELWRQVSKAFVATSTAASIVALVAKFTLALIWPVAGLYTSPVRSDFSVESWLFIQCEIVSISQPYLKEFTAMKLPFPTKKP</sequence>
<protein>
    <submittedName>
        <fullName evidence="2">Unannotated protein</fullName>
    </submittedName>
</protein>
<accession>A0A6J6ZLL4</accession>